<dbReference type="GO" id="GO:0009003">
    <property type="term" value="F:signal peptidase activity"/>
    <property type="evidence" value="ECO:0007669"/>
    <property type="project" value="UniProtKB-EC"/>
</dbReference>
<keyword evidence="12" id="KW-1185">Reference proteome</keyword>
<dbReference type="InterPro" id="IPR036286">
    <property type="entry name" value="LexA/Signal_pep-like_sf"/>
</dbReference>
<evidence type="ECO:0000256" key="9">
    <source>
        <dbReference type="SAM" id="MobiDB-lite"/>
    </source>
</evidence>
<dbReference type="AlphaFoldDB" id="A0A7I7XF92"/>
<dbReference type="NCBIfam" id="TIGR02227">
    <property type="entry name" value="sigpep_I_bact"/>
    <property type="match status" value="1"/>
</dbReference>
<keyword evidence="5 8" id="KW-0645">Protease</keyword>
<evidence type="ECO:0000256" key="2">
    <source>
        <dbReference type="ARBA" id="ARBA00004401"/>
    </source>
</evidence>
<dbReference type="InterPro" id="IPR019756">
    <property type="entry name" value="Pept_S26A_signal_pept_1_Ser-AS"/>
</dbReference>
<gene>
    <name evidence="11" type="primary">lepB</name>
    <name evidence="11" type="ORF">MMAD_21530</name>
</gene>
<dbReference type="Pfam" id="PF10502">
    <property type="entry name" value="Peptidase_S26"/>
    <property type="match status" value="1"/>
</dbReference>
<evidence type="ECO:0000256" key="8">
    <source>
        <dbReference type="RuleBase" id="RU362042"/>
    </source>
</evidence>
<proteinExistence type="inferred from homology"/>
<dbReference type="Gene3D" id="2.10.109.10">
    <property type="entry name" value="Umud Fragment, subunit A"/>
    <property type="match status" value="1"/>
</dbReference>
<organism evidence="11 12">
    <name type="scientific">Mycolicibacterium madagascariense</name>
    <dbReference type="NCBI Taxonomy" id="212765"/>
    <lineage>
        <taxon>Bacteria</taxon>
        <taxon>Bacillati</taxon>
        <taxon>Actinomycetota</taxon>
        <taxon>Actinomycetes</taxon>
        <taxon>Mycobacteriales</taxon>
        <taxon>Mycobacteriaceae</taxon>
        <taxon>Mycolicibacterium</taxon>
    </lineage>
</organism>
<evidence type="ECO:0000256" key="1">
    <source>
        <dbReference type="ARBA" id="ARBA00000677"/>
    </source>
</evidence>
<keyword evidence="8" id="KW-1133">Transmembrane helix</keyword>
<reference evidence="11 12" key="1">
    <citation type="journal article" date="2019" name="Emerg. Microbes Infect.">
        <title>Comprehensive subspecies identification of 175 nontuberculous mycobacteria species based on 7547 genomic profiles.</title>
        <authorList>
            <person name="Matsumoto Y."/>
            <person name="Kinjo T."/>
            <person name="Motooka D."/>
            <person name="Nabeya D."/>
            <person name="Jung N."/>
            <person name="Uechi K."/>
            <person name="Horii T."/>
            <person name="Iida T."/>
            <person name="Fujita J."/>
            <person name="Nakamura S."/>
        </authorList>
    </citation>
    <scope>NUCLEOTIDE SEQUENCE [LARGE SCALE GENOMIC DNA]</scope>
    <source>
        <strain evidence="11 12">JCM 13574</strain>
    </source>
</reference>
<dbReference type="SUPFAM" id="SSF51306">
    <property type="entry name" value="LexA/Signal peptidase"/>
    <property type="match status" value="1"/>
</dbReference>
<feature type="region of interest" description="Disordered" evidence="9">
    <location>
        <begin position="1"/>
        <end position="59"/>
    </location>
</feature>
<protein>
    <recommendedName>
        <fullName evidence="4 8">Signal peptidase I</fullName>
        <ecNumber evidence="4 8">3.4.21.89</ecNumber>
    </recommendedName>
</protein>
<evidence type="ECO:0000313" key="11">
    <source>
        <dbReference type="EMBL" id="BBZ27858.1"/>
    </source>
</evidence>
<dbReference type="PANTHER" id="PTHR43390">
    <property type="entry name" value="SIGNAL PEPTIDASE I"/>
    <property type="match status" value="1"/>
</dbReference>
<comment type="subcellular location">
    <subcellularLocation>
        <location evidence="2">Cell membrane</location>
        <topology evidence="2">Single-pass type II membrane protein</topology>
    </subcellularLocation>
    <subcellularLocation>
        <location evidence="8">Membrane</location>
        <topology evidence="8">Single-pass type II membrane protein</topology>
    </subcellularLocation>
</comment>
<dbReference type="PANTHER" id="PTHR43390:SF1">
    <property type="entry name" value="CHLOROPLAST PROCESSING PEPTIDASE"/>
    <property type="match status" value="1"/>
</dbReference>
<dbReference type="GO" id="GO:0005886">
    <property type="term" value="C:plasma membrane"/>
    <property type="evidence" value="ECO:0007669"/>
    <property type="project" value="UniProtKB-SubCell"/>
</dbReference>
<dbReference type="EMBL" id="AP022610">
    <property type="protein sequence ID" value="BBZ27858.1"/>
    <property type="molecule type" value="Genomic_DNA"/>
</dbReference>
<evidence type="ECO:0000259" key="10">
    <source>
        <dbReference type="Pfam" id="PF10502"/>
    </source>
</evidence>
<dbReference type="InterPro" id="IPR019758">
    <property type="entry name" value="Pept_S26A_signal_pept_1_CS"/>
</dbReference>
<comment type="similarity">
    <text evidence="3 8">Belongs to the peptidase S26 family.</text>
</comment>
<dbReference type="Proteomes" id="UP000466517">
    <property type="component" value="Chromosome"/>
</dbReference>
<dbReference type="InterPro" id="IPR019533">
    <property type="entry name" value="Peptidase_S26"/>
</dbReference>
<feature type="transmembrane region" description="Helical" evidence="8">
    <location>
        <begin position="66"/>
        <end position="89"/>
    </location>
</feature>
<dbReference type="GO" id="GO:0006465">
    <property type="term" value="P:signal peptide processing"/>
    <property type="evidence" value="ECO:0007669"/>
    <property type="project" value="InterPro"/>
</dbReference>
<dbReference type="GO" id="GO:0004252">
    <property type="term" value="F:serine-type endopeptidase activity"/>
    <property type="evidence" value="ECO:0007669"/>
    <property type="project" value="InterPro"/>
</dbReference>
<evidence type="ECO:0000256" key="6">
    <source>
        <dbReference type="ARBA" id="ARBA00022801"/>
    </source>
</evidence>
<dbReference type="KEGG" id="mmag:MMAD_21530"/>
<evidence type="ECO:0000256" key="7">
    <source>
        <dbReference type="PIRSR" id="PIRSR600223-1"/>
    </source>
</evidence>
<dbReference type="CDD" id="cd06530">
    <property type="entry name" value="S26_SPase_I"/>
    <property type="match status" value="1"/>
</dbReference>
<evidence type="ECO:0000313" key="12">
    <source>
        <dbReference type="Proteomes" id="UP000466517"/>
    </source>
</evidence>
<keyword evidence="8" id="KW-0472">Membrane</keyword>
<evidence type="ECO:0000256" key="3">
    <source>
        <dbReference type="ARBA" id="ARBA00009370"/>
    </source>
</evidence>
<sequence length="301" mass="32065">MDPDASGRNQGAGYSDGVTGSPDAPDAPEMDADGRAPVDAEAGTDTSESTESSEPPKKKRGAFREAAILVAIALVLYYVMLTFIARPYLIPSESMEPTLHGCAGCVGDRIMVDKVTYRFSSPEPGDVIVFKGPPAWDIGYKSIRSSSAPIRWVENALSFIGFVPPDENDLVKRVIAVGGQTVECRATTGLTVDGKKLHEPYLDVNTMMADPAIYPCLGNEFGPVTVPQGRLWVMGDNRTHSADSRAHCTNQPADAQRGLLCTGDPMAGTVPVSNVIGKARFIAWPPGRWGGVSSINPQTAQ</sequence>
<feature type="active site" evidence="7">
    <location>
        <position position="94"/>
    </location>
</feature>
<dbReference type="EC" id="3.4.21.89" evidence="4 8"/>
<keyword evidence="8" id="KW-0812">Transmembrane</keyword>
<dbReference type="PROSITE" id="PS00501">
    <property type="entry name" value="SPASE_I_1"/>
    <property type="match status" value="1"/>
</dbReference>
<evidence type="ECO:0000256" key="4">
    <source>
        <dbReference type="ARBA" id="ARBA00013208"/>
    </source>
</evidence>
<feature type="domain" description="Peptidase S26" evidence="10">
    <location>
        <begin position="65"/>
        <end position="284"/>
    </location>
</feature>
<accession>A0A7I7XF92</accession>
<name>A0A7I7XF92_9MYCO</name>
<dbReference type="PRINTS" id="PR00727">
    <property type="entry name" value="LEADERPTASE"/>
</dbReference>
<dbReference type="PROSITE" id="PS00761">
    <property type="entry name" value="SPASE_I_3"/>
    <property type="match status" value="1"/>
</dbReference>
<keyword evidence="6 8" id="KW-0378">Hydrolase</keyword>
<feature type="active site" evidence="7">
    <location>
        <position position="172"/>
    </location>
</feature>
<comment type="catalytic activity">
    <reaction evidence="1 8">
        <text>Cleavage of hydrophobic, N-terminal signal or leader sequences from secreted and periplasmic proteins.</text>
        <dbReference type="EC" id="3.4.21.89"/>
    </reaction>
</comment>
<dbReference type="InterPro" id="IPR000223">
    <property type="entry name" value="Pept_S26A_signal_pept_1"/>
</dbReference>
<evidence type="ECO:0000256" key="5">
    <source>
        <dbReference type="ARBA" id="ARBA00022670"/>
    </source>
</evidence>